<dbReference type="Pfam" id="PF03374">
    <property type="entry name" value="ANT"/>
    <property type="match status" value="1"/>
</dbReference>
<name>A0A6J5Q746_9CAUD</name>
<dbReference type="GO" id="GO:0003677">
    <property type="term" value="F:DNA binding"/>
    <property type="evidence" value="ECO:0007669"/>
    <property type="project" value="InterPro"/>
</dbReference>
<dbReference type="InterPro" id="IPR005039">
    <property type="entry name" value="Ant_C"/>
</dbReference>
<reference evidence="2" key="1">
    <citation type="submission" date="2020-05" db="EMBL/GenBank/DDBJ databases">
        <authorList>
            <person name="Chiriac C."/>
            <person name="Salcher M."/>
            <person name="Ghai R."/>
            <person name="Kavagutti S V."/>
        </authorList>
    </citation>
    <scope>NUCLEOTIDE SEQUENCE</scope>
</reference>
<dbReference type="EMBL" id="LR797001">
    <property type="protein sequence ID" value="CAB4180570.1"/>
    <property type="molecule type" value="Genomic_DNA"/>
</dbReference>
<proteinExistence type="predicted"/>
<dbReference type="InterPro" id="IPR014054">
    <property type="entry name" value="Phage_regulatory_Rha"/>
</dbReference>
<evidence type="ECO:0000259" key="1">
    <source>
        <dbReference type="Pfam" id="PF03374"/>
    </source>
</evidence>
<organism evidence="2">
    <name type="scientific">uncultured Caudovirales phage</name>
    <dbReference type="NCBI Taxonomy" id="2100421"/>
    <lineage>
        <taxon>Viruses</taxon>
        <taxon>Duplodnaviria</taxon>
        <taxon>Heunggongvirae</taxon>
        <taxon>Uroviricota</taxon>
        <taxon>Caudoviricetes</taxon>
        <taxon>Peduoviridae</taxon>
        <taxon>Maltschvirus</taxon>
        <taxon>Maltschvirus maltsch</taxon>
    </lineage>
</organism>
<gene>
    <name evidence="2" type="ORF">UFOVP1043_57</name>
</gene>
<protein>
    <submittedName>
        <fullName evidence="2">COG3646 Uncharacterized phage-encoded protein</fullName>
    </submittedName>
</protein>
<sequence>MSDLINFTNKPIAMSSLEIAELTGKDHFNVLRDIKCILKEAEIDQLKFEGVYLGGNGQERRCYNLPRLECDLVVSGYSTKYRLAIIKRWHELEKQVPTLPTTYREALVALVEQVEINETLLPKANALDRISAGEGSQCLTDAAKALKVKPKELRLRLQSMRWIYRRAGGKNWVGYQDKIQQNLVEHRIVSYKSSDIESNDHVTEQVLLTPKGIAKLASMDAFK</sequence>
<dbReference type="Pfam" id="PF09669">
    <property type="entry name" value="Phage_pRha"/>
    <property type="match status" value="1"/>
</dbReference>
<feature type="domain" description="Antirepressor protein C-terminal" evidence="1">
    <location>
        <begin position="117"/>
        <end position="217"/>
    </location>
</feature>
<accession>A0A6J5Q746</accession>
<evidence type="ECO:0000313" key="2">
    <source>
        <dbReference type="EMBL" id="CAB4180570.1"/>
    </source>
</evidence>